<reference evidence="1 2" key="1">
    <citation type="submission" date="2021-06" db="EMBL/GenBank/DDBJ databases">
        <authorList>
            <person name="Kallberg Y."/>
            <person name="Tangrot J."/>
            <person name="Rosling A."/>
        </authorList>
    </citation>
    <scope>NUCLEOTIDE SEQUENCE [LARGE SCALE GENOMIC DNA]</scope>
    <source>
        <strain evidence="1 2">120-4 pot B 10/14</strain>
    </source>
</reference>
<evidence type="ECO:0000313" key="1">
    <source>
        <dbReference type="EMBL" id="CAG8855815.1"/>
    </source>
</evidence>
<protein>
    <submittedName>
        <fullName evidence="1">39016_t:CDS:1</fullName>
    </submittedName>
</protein>
<keyword evidence="2" id="KW-1185">Reference proteome</keyword>
<organism evidence="1 2">
    <name type="scientific">Gigaspora margarita</name>
    <dbReference type="NCBI Taxonomy" id="4874"/>
    <lineage>
        <taxon>Eukaryota</taxon>
        <taxon>Fungi</taxon>
        <taxon>Fungi incertae sedis</taxon>
        <taxon>Mucoromycota</taxon>
        <taxon>Glomeromycotina</taxon>
        <taxon>Glomeromycetes</taxon>
        <taxon>Diversisporales</taxon>
        <taxon>Gigasporaceae</taxon>
        <taxon>Gigaspora</taxon>
    </lineage>
</organism>
<name>A0ABN7XL87_GIGMA</name>
<sequence length="42" mass="5301">LACEQQKRYNTEIDLNLIITAYNNEVKERCRWWYSYCDKNRR</sequence>
<dbReference type="Proteomes" id="UP000789901">
    <property type="component" value="Unassembled WGS sequence"/>
</dbReference>
<feature type="non-terminal residue" evidence="1">
    <location>
        <position position="1"/>
    </location>
</feature>
<gene>
    <name evidence="1" type="ORF">GMARGA_LOCUS44636</name>
</gene>
<accession>A0ABN7XL87</accession>
<comment type="caution">
    <text evidence="1">The sequence shown here is derived from an EMBL/GenBank/DDBJ whole genome shotgun (WGS) entry which is preliminary data.</text>
</comment>
<evidence type="ECO:0000313" key="2">
    <source>
        <dbReference type="Proteomes" id="UP000789901"/>
    </source>
</evidence>
<dbReference type="EMBL" id="CAJVQB010153417">
    <property type="protein sequence ID" value="CAG8855815.1"/>
    <property type="molecule type" value="Genomic_DNA"/>
</dbReference>
<proteinExistence type="predicted"/>
<feature type="non-terminal residue" evidence="1">
    <location>
        <position position="42"/>
    </location>
</feature>